<gene>
    <name evidence="1" type="ORF">M431DRAFT_532083</name>
</gene>
<accession>A0A2T4A862</accession>
<evidence type="ECO:0000313" key="2">
    <source>
        <dbReference type="Proteomes" id="UP000241690"/>
    </source>
</evidence>
<evidence type="ECO:0000313" key="1">
    <source>
        <dbReference type="EMBL" id="PTB53265.1"/>
    </source>
</evidence>
<sequence>MQIRAYSHVTMKSPRQHRWNHTEYFSKLDKIFKARYVGINMSVETEEQNDADRQGNIEMTLGNSTTTASHFTHQASAADMQAFASQDKNQRQIDALRMPSFSFCNMLSSDIHPSSAVGYIFLRNAPVVRRLGKKAFVFRPRSEEE</sequence>
<organism evidence="1 2">
    <name type="scientific">Trichoderma harzianum CBS 226.95</name>
    <dbReference type="NCBI Taxonomy" id="983964"/>
    <lineage>
        <taxon>Eukaryota</taxon>
        <taxon>Fungi</taxon>
        <taxon>Dikarya</taxon>
        <taxon>Ascomycota</taxon>
        <taxon>Pezizomycotina</taxon>
        <taxon>Sordariomycetes</taxon>
        <taxon>Hypocreomycetidae</taxon>
        <taxon>Hypocreales</taxon>
        <taxon>Hypocreaceae</taxon>
        <taxon>Trichoderma</taxon>
    </lineage>
</organism>
<protein>
    <submittedName>
        <fullName evidence="1">Uncharacterized protein</fullName>
    </submittedName>
</protein>
<dbReference type="GeneID" id="36629416"/>
<dbReference type="AlphaFoldDB" id="A0A2T4A862"/>
<dbReference type="RefSeq" id="XP_024772942.1">
    <property type="nucleotide sequence ID" value="XM_024920847.1"/>
</dbReference>
<dbReference type="Proteomes" id="UP000241690">
    <property type="component" value="Unassembled WGS sequence"/>
</dbReference>
<keyword evidence="2" id="KW-1185">Reference proteome</keyword>
<proteinExistence type="predicted"/>
<reference evidence="1 2" key="1">
    <citation type="submission" date="2016-07" db="EMBL/GenBank/DDBJ databases">
        <title>Multiple horizontal gene transfer events from other fungi enriched the ability of initially mycotrophic Trichoderma (Ascomycota) to feed on dead plant biomass.</title>
        <authorList>
            <consortium name="DOE Joint Genome Institute"/>
            <person name="Aerts A."/>
            <person name="Atanasova L."/>
            <person name="Chenthamara K."/>
            <person name="Zhang J."/>
            <person name="Grujic M."/>
            <person name="Henrissat B."/>
            <person name="Kuo A."/>
            <person name="Salamov A."/>
            <person name="Lipzen A."/>
            <person name="Labutti K."/>
            <person name="Barry K."/>
            <person name="Miao Y."/>
            <person name="Rahimi M.J."/>
            <person name="Shen Q."/>
            <person name="Grigoriev I.V."/>
            <person name="Kubicek C.P."/>
            <person name="Druzhinina I.S."/>
        </authorList>
    </citation>
    <scope>NUCLEOTIDE SEQUENCE [LARGE SCALE GENOMIC DNA]</scope>
    <source>
        <strain evidence="1 2">CBS 226.95</strain>
    </source>
</reference>
<name>A0A2T4A862_TRIHA</name>
<dbReference type="EMBL" id="KZ679682">
    <property type="protein sequence ID" value="PTB53265.1"/>
    <property type="molecule type" value="Genomic_DNA"/>
</dbReference>